<evidence type="ECO:0000313" key="3">
    <source>
        <dbReference type="Proteomes" id="UP001385951"/>
    </source>
</evidence>
<evidence type="ECO:0000256" key="1">
    <source>
        <dbReference type="SAM" id="MobiDB-lite"/>
    </source>
</evidence>
<gene>
    <name evidence="2" type="ORF">QCA50_008550</name>
</gene>
<name>A0AAW0GGQ1_9APHY</name>
<dbReference type="AlphaFoldDB" id="A0AAW0GGQ1"/>
<sequence>MMPDHLWSGRLESKPTNILNLDVALTKKSDDSSMQSMRTGLDPALLDPHTLQDEVILEIAIGNIEDHLSDPVVNKDHLIDELLSRDSLFEFVFSRLSSNGANVLKRRLLETFPTAAAQFQKSVASKVLARLSLYFWALSYPADHLKECHRAVDLAAPVLSAISMLSFVTPSPISPIEDEIPEELEGLIVRRKKQGTRKNARRAPRSPVVDSRPFHNIDVDVPQSDAEARELAVHLLEDQMHILQSYFDVLRNPELSETFKAAYIPQISPSDSTTTAVDSDSESASGSTAHEDEAIPSAFPMVQPMKAALYFDSADGFGDWRILISTRADRNLREAKRRDQNLFRIIIKKIKELSNGHFSDDNQKRLSGSDNDIPIYEAKMTRDTRLVYHIDCIKEFENDVEWQVIRIFGIYTHSQLDKRFWEAVGIQLAGKGKEYRKRCVFRNTPHHPGDKVFSPASFPAQENTPLPPASLDIPDLRNEDREEASVPSALSFPHY</sequence>
<feature type="compositionally biased region" description="Basic residues" evidence="1">
    <location>
        <begin position="193"/>
        <end position="204"/>
    </location>
</feature>
<protein>
    <submittedName>
        <fullName evidence="2">Uncharacterized protein</fullName>
    </submittedName>
</protein>
<evidence type="ECO:0000313" key="2">
    <source>
        <dbReference type="EMBL" id="KAK7688180.1"/>
    </source>
</evidence>
<proteinExistence type="predicted"/>
<dbReference type="EMBL" id="JASBNA010000011">
    <property type="protein sequence ID" value="KAK7688180.1"/>
    <property type="molecule type" value="Genomic_DNA"/>
</dbReference>
<feature type="compositionally biased region" description="Low complexity" evidence="1">
    <location>
        <begin position="269"/>
        <end position="285"/>
    </location>
</feature>
<keyword evidence="3" id="KW-1185">Reference proteome</keyword>
<dbReference type="Proteomes" id="UP001385951">
    <property type="component" value="Unassembled WGS sequence"/>
</dbReference>
<organism evidence="2 3">
    <name type="scientific">Cerrena zonata</name>
    <dbReference type="NCBI Taxonomy" id="2478898"/>
    <lineage>
        <taxon>Eukaryota</taxon>
        <taxon>Fungi</taxon>
        <taxon>Dikarya</taxon>
        <taxon>Basidiomycota</taxon>
        <taxon>Agaricomycotina</taxon>
        <taxon>Agaricomycetes</taxon>
        <taxon>Polyporales</taxon>
        <taxon>Cerrenaceae</taxon>
        <taxon>Cerrena</taxon>
    </lineage>
</organism>
<comment type="caution">
    <text evidence="2">The sequence shown here is derived from an EMBL/GenBank/DDBJ whole genome shotgun (WGS) entry which is preliminary data.</text>
</comment>
<reference evidence="2 3" key="1">
    <citation type="submission" date="2022-09" db="EMBL/GenBank/DDBJ databases">
        <authorList>
            <person name="Palmer J.M."/>
        </authorList>
    </citation>
    <scope>NUCLEOTIDE SEQUENCE [LARGE SCALE GENOMIC DNA]</scope>
    <source>
        <strain evidence="2 3">DSM 7382</strain>
    </source>
</reference>
<accession>A0AAW0GGQ1</accession>
<feature type="region of interest" description="Disordered" evidence="1">
    <location>
        <begin position="193"/>
        <end position="216"/>
    </location>
</feature>
<feature type="region of interest" description="Disordered" evidence="1">
    <location>
        <begin position="269"/>
        <end position="294"/>
    </location>
</feature>